<gene>
    <name evidence="2" type="ORF">BDD16_000346</name>
</gene>
<dbReference type="EMBL" id="JACCFH010000001">
    <property type="protein sequence ID" value="NYG31360.1"/>
    <property type="molecule type" value="Genomic_DNA"/>
</dbReference>
<reference evidence="2 3" key="1">
    <citation type="submission" date="2020-07" db="EMBL/GenBank/DDBJ databases">
        <title>Genomic Encyclopedia of Archaeal and Bacterial Type Strains, Phase II (KMG-II): from individual species to whole genera.</title>
        <authorList>
            <person name="Goeker M."/>
        </authorList>
    </citation>
    <scope>NUCLEOTIDE SEQUENCE [LARGE SCALE GENOMIC DNA]</scope>
    <source>
        <strain evidence="2 3">DSM 21226</strain>
    </source>
</reference>
<proteinExistence type="predicted"/>
<keyword evidence="3" id="KW-1185">Reference proteome</keyword>
<protein>
    <submittedName>
        <fullName evidence="2">Uncharacterized protein</fullName>
    </submittedName>
</protein>
<keyword evidence="1" id="KW-0732">Signal</keyword>
<feature type="signal peptide" evidence="1">
    <location>
        <begin position="1"/>
        <end position="19"/>
    </location>
</feature>
<evidence type="ECO:0000313" key="3">
    <source>
        <dbReference type="Proteomes" id="UP000518288"/>
    </source>
</evidence>
<evidence type="ECO:0000256" key="1">
    <source>
        <dbReference type="SAM" id="SignalP"/>
    </source>
</evidence>
<name>A0A7Y9QTY9_9BURK</name>
<dbReference type="Proteomes" id="UP000518288">
    <property type="component" value="Unassembled WGS sequence"/>
</dbReference>
<dbReference type="RefSeq" id="WP_179632358.1">
    <property type="nucleotide sequence ID" value="NZ_JACCFH010000001.1"/>
</dbReference>
<feature type="chain" id="PRO_5030604366" evidence="1">
    <location>
        <begin position="20"/>
        <end position="169"/>
    </location>
</feature>
<sequence length="169" mass="18778">MKRLLLFLAGTAAVQVAAAQGLQVTRNPVADASASRSAAAPTVVRVLSTRSHMQCPLPGKNTRLLSIDSPREWEDTIERQDEVTALGRKVRWARERVLVYALESKPYAGVRLDSPSRVIRLAHGVLYWPVRQVQPETGANKASVLTRPCVMTTIDRAYWQRIKVVPARP</sequence>
<organism evidence="2 3">
    <name type="scientific">Sphaerotilus montanus</name>
    <dbReference type="NCBI Taxonomy" id="522889"/>
    <lineage>
        <taxon>Bacteria</taxon>
        <taxon>Pseudomonadati</taxon>
        <taxon>Pseudomonadota</taxon>
        <taxon>Betaproteobacteria</taxon>
        <taxon>Burkholderiales</taxon>
        <taxon>Sphaerotilaceae</taxon>
        <taxon>Sphaerotilus</taxon>
    </lineage>
</organism>
<accession>A0A7Y9QTY9</accession>
<evidence type="ECO:0000313" key="2">
    <source>
        <dbReference type="EMBL" id="NYG31360.1"/>
    </source>
</evidence>
<dbReference type="AlphaFoldDB" id="A0A7Y9QTY9"/>
<comment type="caution">
    <text evidence="2">The sequence shown here is derived from an EMBL/GenBank/DDBJ whole genome shotgun (WGS) entry which is preliminary data.</text>
</comment>